<dbReference type="CDD" id="cd07438">
    <property type="entry name" value="PHP_HisPPase_AMP"/>
    <property type="match status" value="1"/>
</dbReference>
<reference evidence="2 3" key="1">
    <citation type="submission" date="2020-08" db="EMBL/GenBank/DDBJ databases">
        <title>Genome public.</title>
        <authorList>
            <person name="Liu C."/>
            <person name="Sun Q."/>
        </authorList>
    </citation>
    <scope>NUCLEOTIDE SEQUENCE [LARGE SCALE GENOMIC DNA]</scope>
    <source>
        <strain evidence="2 3">NSJ-46</strain>
    </source>
</reference>
<dbReference type="RefSeq" id="WP_249308882.1">
    <property type="nucleotide sequence ID" value="NZ_JACRSZ010000011.1"/>
</dbReference>
<feature type="domain" description="Polymerase/histidinol phosphatase N-terminal" evidence="1">
    <location>
        <begin position="6"/>
        <end position="71"/>
    </location>
</feature>
<evidence type="ECO:0000313" key="2">
    <source>
        <dbReference type="EMBL" id="MBC8573592.1"/>
    </source>
</evidence>
<evidence type="ECO:0000313" key="3">
    <source>
        <dbReference type="Proteomes" id="UP000657421"/>
    </source>
</evidence>
<dbReference type="SMART" id="SM00481">
    <property type="entry name" value="POLIIIAc"/>
    <property type="match status" value="1"/>
</dbReference>
<dbReference type="Gene3D" id="3.20.20.140">
    <property type="entry name" value="Metal-dependent hydrolases"/>
    <property type="match status" value="1"/>
</dbReference>
<keyword evidence="3" id="KW-1185">Reference proteome</keyword>
<dbReference type="InterPro" id="IPR004013">
    <property type="entry name" value="PHP_dom"/>
</dbReference>
<dbReference type="PANTHER" id="PTHR42924">
    <property type="entry name" value="EXONUCLEASE"/>
    <property type="match status" value="1"/>
</dbReference>
<dbReference type="PANTHER" id="PTHR42924:SF3">
    <property type="entry name" value="POLYMERASE_HISTIDINOL PHOSPHATASE N-TERMINAL DOMAIN-CONTAINING PROTEIN"/>
    <property type="match status" value="1"/>
</dbReference>
<dbReference type="InterPro" id="IPR052018">
    <property type="entry name" value="PHP_domain"/>
</dbReference>
<dbReference type="EMBL" id="JACRSZ010000011">
    <property type="protein sequence ID" value="MBC8573592.1"/>
    <property type="molecule type" value="Genomic_DNA"/>
</dbReference>
<dbReference type="Gene3D" id="1.10.150.650">
    <property type="match status" value="1"/>
</dbReference>
<accession>A0ABR7NB12</accession>
<protein>
    <submittedName>
        <fullName evidence="2">PHP domain-containing protein</fullName>
    </submittedName>
</protein>
<evidence type="ECO:0000259" key="1">
    <source>
        <dbReference type="SMART" id="SM00481"/>
    </source>
</evidence>
<dbReference type="Proteomes" id="UP000657421">
    <property type="component" value="Unassembled WGS sequence"/>
</dbReference>
<proteinExistence type="predicted"/>
<gene>
    <name evidence="2" type="ORF">H8716_10950</name>
</gene>
<dbReference type="Pfam" id="PF02811">
    <property type="entry name" value="PHP"/>
    <property type="match status" value="1"/>
</dbReference>
<dbReference type="SUPFAM" id="SSF89550">
    <property type="entry name" value="PHP domain-like"/>
    <property type="match status" value="1"/>
</dbReference>
<organism evidence="2 3">
    <name type="scientific">Jingyaoa shaoxingensis</name>
    <dbReference type="NCBI Taxonomy" id="2763671"/>
    <lineage>
        <taxon>Bacteria</taxon>
        <taxon>Bacillati</taxon>
        <taxon>Bacillota</taxon>
        <taxon>Clostridia</taxon>
        <taxon>Lachnospirales</taxon>
        <taxon>Lachnospiraceae</taxon>
        <taxon>Jingyaoa</taxon>
    </lineage>
</organism>
<comment type="caution">
    <text evidence="2">The sequence shown here is derived from an EMBL/GenBank/DDBJ whole genome shotgun (WGS) entry which is preliminary data.</text>
</comment>
<dbReference type="InterPro" id="IPR016195">
    <property type="entry name" value="Pol/histidinol_Pase-like"/>
</dbReference>
<name>A0ABR7NB12_9FIRM</name>
<dbReference type="InterPro" id="IPR003141">
    <property type="entry name" value="Pol/His_phosphatase_N"/>
</dbReference>
<sequence>MKQKLIDLHVHSTASDGTFSPSELVRYALSKGLSAFALTDHDSVAGLEEALEAACGTSLEVIKGIEFSTVWKGRDIHIVGLDIDPEHPVFKSHLEHFLSSRDTRNVRMIEKMQKDSIGISMEQMQERFGDTVLTRAHIARFLMEHGYVAQMSEAFDRYLSPGCPYYIEREKVTPQMAVSLIASIGGIPVLAHPMLYHLSDAQLKDLIHTLKPCGLIGIETVYSTYSEEETAYIQDLASDTGLCQSGGSDFHGANKPGLDLGCGYGHLSVPYDFLDRLRERRRHHEY</sequence>